<evidence type="ECO:0000259" key="8">
    <source>
        <dbReference type="PROSITE" id="PS51645"/>
    </source>
</evidence>
<accession>A0A1I6HXH3</accession>
<feature type="site" description="Electron transfer via tryptophanyl radical" evidence="6">
    <location>
        <position position="328"/>
    </location>
</feature>
<dbReference type="AlphaFoldDB" id="A0A1I6HXH3"/>
<dbReference type="NCBIfam" id="TIGR02765">
    <property type="entry name" value="crypto_DASH"/>
    <property type="match status" value="1"/>
</dbReference>
<evidence type="ECO:0000256" key="5">
    <source>
        <dbReference type="PIRSR" id="PIRSR602081-1"/>
    </source>
</evidence>
<feature type="binding site" evidence="5">
    <location>
        <begin position="256"/>
        <end position="260"/>
    </location>
    <ligand>
        <name>FAD</name>
        <dbReference type="ChEBI" id="CHEBI:57692"/>
    </ligand>
</feature>
<dbReference type="EMBL" id="FOYS01000004">
    <property type="protein sequence ID" value="SFR59108.1"/>
    <property type="molecule type" value="Genomic_DNA"/>
</dbReference>
<dbReference type="InterPro" id="IPR006050">
    <property type="entry name" value="DNA_photolyase_N"/>
</dbReference>
<dbReference type="GO" id="GO:0003904">
    <property type="term" value="F:deoxyribodipyrimidine photo-lyase activity"/>
    <property type="evidence" value="ECO:0007669"/>
    <property type="project" value="TreeGrafter"/>
</dbReference>
<dbReference type="GO" id="GO:0071949">
    <property type="term" value="F:FAD binding"/>
    <property type="evidence" value="ECO:0007669"/>
    <property type="project" value="TreeGrafter"/>
</dbReference>
<dbReference type="Gene3D" id="3.40.50.620">
    <property type="entry name" value="HUPs"/>
    <property type="match status" value="1"/>
</dbReference>
<name>A0A1I6HXH3_9EURY</name>
<feature type="domain" description="Photolyase/cryptochrome alpha/beta" evidence="8">
    <location>
        <begin position="3"/>
        <end position="142"/>
    </location>
</feature>
<dbReference type="InterPro" id="IPR005101">
    <property type="entry name" value="Cryptochr/Photolyase_FAD-bd"/>
</dbReference>
<dbReference type="PANTHER" id="PTHR11455">
    <property type="entry name" value="CRYPTOCHROME"/>
    <property type="match status" value="1"/>
</dbReference>
<evidence type="ECO:0000256" key="2">
    <source>
        <dbReference type="ARBA" id="ARBA00022630"/>
    </source>
</evidence>
<dbReference type="InterPro" id="IPR036134">
    <property type="entry name" value="Crypto/Photolyase_FAD-like_sf"/>
</dbReference>
<dbReference type="InterPro" id="IPR036155">
    <property type="entry name" value="Crypto/Photolyase_N_sf"/>
</dbReference>
<evidence type="ECO:0000313" key="9">
    <source>
        <dbReference type="EMBL" id="SFR59108.1"/>
    </source>
</evidence>
<organism evidence="9 10">
    <name type="scientific">Halogeometricum limi</name>
    <dbReference type="NCBI Taxonomy" id="555875"/>
    <lineage>
        <taxon>Archaea</taxon>
        <taxon>Methanobacteriati</taxon>
        <taxon>Methanobacteriota</taxon>
        <taxon>Stenosarchaea group</taxon>
        <taxon>Halobacteria</taxon>
        <taxon>Halobacteriales</taxon>
        <taxon>Haloferacaceae</taxon>
        <taxon>Halogeometricum</taxon>
    </lineage>
</organism>
<protein>
    <recommendedName>
        <fullName evidence="7">Cryptochrome DASH</fullName>
    </recommendedName>
</protein>
<reference evidence="10" key="1">
    <citation type="submission" date="2016-10" db="EMBL/GenBank/DDBJ databases">
        <authorList>
            <person name="Varghese N."/>
            <person name="Submissions S."/>
        </authorList>
    </citation>
    <scope>NUCLEOTIDE SEQUENCE [LARGE SCALE GENOMIC DNA]</scope>
    <source>
        <strain evidence="10">CGMCC 1.8711</strain>
    </source>
</reference>
<dbReference type="RefSeq" id="WP_089881557.1">
    <property type="nucleotide sequence ID" value="NZ_FOYS01000004.1"/>
</dbReference>
<keyword evidence="2 5" id="KW-0285">Flavoprotein</keyword>
<comment type="similarity">
    <text evidence="1 7">Belongs to the DNA photolyase class-1 family.</text>
</comment>
<evidence type="ECO:0000256" key="7">
    <source>
        <dbReference type="RuleBase" id="RU367151"/>
    </source>
</evidence>
<dbReference type="Gene3D" id="1.10.579.10">
    <property type="entry name" value="DNA Cyclobutane Dipyrimidine Photolyase, subunit A, domain 3"/>
    <property type="match status" value="1"/>
</dbReference>
<dbReference type="SUPFAM" id="SSF52425">
    <property type="entry name" value="Cryptochrome/photolyase, N-terminal domain"/>
    <property type="match status" value="1"/>
</dbReference>
<dbReference type="GO" id="GO:0003677">
    <property type="term" value="F:DNA binding"/>
    <property type="evidence" value="ECO:0007669"/>
    <property type="project" value="TreeGrafter"/>
</dbReference>
<proteinExistence type="inferred from homology"/>
<dbReference type="Pfam" id="PF03441">
    <property type="entry name" value="FAD_binding_7"/>
    <property type="match status" value="1"/>
</dbReference>
<sequence length="485" mass="55375">MTETALVWFRRDLRVHDNEALAEAAAADHLLPVYCFDPREYGTREYGGDDSFRFEKTGSHRARFRRESVSALRDSLSDLGSALVVRHERPETALPALAAAVDADAVYAQTLPAPEEVTAENRVTAALRDAGVAVHRFWTHTLYHLDDLPTPYTSISDTYTSFRKSVESESTVRDPFAVPEMPPPPAAFDGVDAGAIPSLSDLDGGLSDPGHDERAVHAFPGGEPAGLERVESYLWEGDHLRGYKQTRNGMLGADFSSKLSPWLNEGCLSPRRVEREVRRYEDERVRNDSTYWLLFELVWRDFFQFQVAKHGPQFFRREGIRERDDIDWRTDDRRLRLWKRGETGIPFVDANVRELRETGYVSNRGRQNVASFLVNDLEIDWRVGAAFFETHLVDYDPCSNYGNWAYVAGVGNDSRDRAFDVLEQAEHYDGDAAYVKHWLPELSSLPAEYAHRPWRLSADEQAEYGVRLGLDYPKPTIRPDWRTDR</sequence>
<dbReference type="GO" id="GO:0000719">
    <property type="term" value="P:photoreactive repair"/>
    <property type="evidence" value="ECO:0007669"/>
    <property type="project" value="TreeGrafter"/>
</dbReference>
<feature type="site" description="Electron transfer via tryptophanyl radical" evidence="6">
    <location>
        <position position="381"/>
    </location>
</feature>
<feature type="site" description="Electron transfer via tryptophanyl radical" evidence="6">
    <location>
        <position position="404"/>
    </location>
</feature>
<evidence type="ECO:0000313" key="10">
    <source>
        <dbReference type="Proteomes" id="UP000243250"/>
    </source>
</evidence>
<dbReference type="Pfam" id="PF00875">
    <property type="entry name" value="DNA_photolyase"/>
    <property type="match status" value="1"/>
</dbReference>
<dbReference type="InterPro" id="IPR002081">
    <property type="entry name" value="Cryptochrome/DNA_photolyase_1"/>
</dbReference>
<feature type="binding site" evidence="5">
    <location>
        <position position="243"/>
    </location>
    <ligand>
        <name>FAD</name>
        <dbReference type="ChEBI" id="CHEBI:57692"/>
    </ligand>
</feature>
<dbReference type="PROSITE" id="PS51645">
    <property type="entry name" value="PHR_CRY_ALPHA_BETA"/>
    <property type="match status" value="1"/>
</dbReference>
<feature type="binding site" evidence="5">
    <location>
        <begin position="296"/>
        <end position="303"/>
    </location>
    <ligand>
        <name>FAD</name>
        <dbReference type="ChEBI" id="CHEBI:57692"/>
    </ligand>
</feature>
<comment type="cofactor">
    <cofactor evidence="5 7">
        <name>FAD</name>
        <dbReference type="ChEBI" id="CHEBI:57692"/>
    </cofactor>
    <text evidence="5 7">Binds 1 FAD per subunit.</text>
</comment>
<keyword evidence="4 7" id="KW-0157">Chromophore</keyword>
<comment type="function">
    <text evidence="7">May have a photoreceptor function.</text>
</comment>
<dbReference type="PRINTS" id="PR00147">
    <property type="entry name" value="DNAPHOTLYASE"/>
</dbReference>
<dbReference type="PANTHER" id="PTHR11455:SF22">
    <property type="entry name" value="CRYPTOCHROME DASH"/>
    <property type="match status" value="1"/>
</dbReference>
<keyword evidence="9" id="KW-0456">Lyase</keyword>
<dbReference type="InterPro" id="IPR014729">
    <property type="entry name" value="Rossmann-like_a/b/a_fold"/>
</dbReference>
<dbReference type="SUPFAM" id="SSF48173">
    <property type="entry name" value="Cryptochrome/photolyase FAD-binding domain"/>
    <property type="match status" value="1"/>
</dbReference>
<evidence type="ECO:0000256" key="4">
    <source>
        <dbReference type="ARBA" id="ARBA00022991"/>
    </source>
</evidence>
<dbReference type="Gene3D" id="1.25.40.80">
    <property type="match status" value="1"/>
</dbReference>
<gene>
    <name evidence="9" type="ORF">SAMN04488124_2569</name>
</gene>
<evidence type="ECO:0000256" key="1">
    <source>
        <dbReference type="ARBA" id="ARBA00005862"/>
    </source>
</evidence>
<feature type="binding site" evidence="5">
    <location>
        <begin position="394"/>
        <end position="396"/>
    </location>
    <ligand>
        <name>FAD</name>
        <dbReference type="ChEBI" id="CHEBI:57692"/>
    </ligand>
</feature>
<dbReference type="OrthoDB" id="11721at2157"/>
<keyword evidence="10" id="KW-1185">Reference proteome</keyword>
<dbReference type="STRING" id="555875.SAMN04488124_2569"/>
<evidence type="ECO:0000256" key="3">
    <source>
        <dbReference type="ARBA" id="ARBA00022827"/>
    </source>
</evidence>
<dbReference type="InterPro" id="IPR014133">
    <property type="entry name" value="Cry_DASH"/>
</dbReference>
<dbReference type="Proteomes" id="UP000243250">
    <property type="component" value="Unassembled WGS sequence"/>
</dbReference>
<evidence type="ECO:0000256" key="6">
    <source>
        <dbReference type="PIRSR" id="PIRSR602081-2"/>
    </source>
</evidence>
<comment type="cofactor">
    <cofactor evidence="7">
        <name>(6R)-5,10-methylene-5,6,7,8-tetrahydrofolate</name>
        <dbReference type="ChEBI" id="CHEBI:15636"/>
    </cofactor>
    <text evidence="7">Binds 1 5,10-methenyltetrahydrofolate (MTHF) per subunit.</text>
</comment>
<keyword evidence="3 5" id="KW-0274">FAD</keyword>